<comment type="similarity">
    <text evidence="1 5">Belongs to the peptidase S41A family.</text>
</comment>
<dbReference type="CDD" id="cd06782">
    <property type="entry name" value="cpPDZ_CPP-like"/>
    <property type="match status" value="1"/>
</dbReference>
<evidence type="ECO:0000313" key="7">
    <source>
        <dbReference type="EMBL" id="ACF45087.1"/>
    </source>
</evidence>
<dbReference type="KEGG" id="paa:Paes_0021"/>
<dbReference type="EMBL" id="CP001108">
    <property type="protein sequence ID" value="ACF45087.1"/>
    <property type="molecule type" value="Genomic_DNA"/>
</dbReference>
<dbReference type="InterPro" id="IPR005151">
    <property type="entry name" value="Tail-specific_protease"/>
</dbReference>
<feature type="domain" description="PDZ" evidence="6">
    <location>
        <begin position="87"/>
        <end position="169"/>
    </location>
</feature>
<accession>B4S955</accession>
<dbReference type="InterPro" id="IPR004447">
    <property type="entry name" value="Peptidase_S41A"/>
</dbReference>
<dbReference type="CDD" id="cd07560">
    <property type="entry name" value="Peptidase_S41_CPP"/>
    <property type="match status" value="1"/>
</dbReference>
<dbReference type="InterPro" id="IPR029045">
    <property type="entry name" value="ClpP/crotonase-like_dom_sf"/>
</dbReference>
<dbReference type="Pfam" id="PF00595">
    <property type="entry name" value="PDZ"/>
    <property type="match status" value="1"/>
</dbReference>
<dbReference type="PANTHER" id="PTHR32060:SF22">
    <property type="entry name" value="CARBOXYL-TERMINAL-PROCESSING PEPTIDASE 3, CHLOROPLASTIC"/>
    <property type="match status" value="1"/>
</dbReference>
<gene>
    <name evidence="7" type="ordered locus">Paes_0021</name>
</gene>
<dbReference type="Gene3D" id="2.30.42.10">
    <property type="match status" value="1"/>
</dbReference>
<dbReference type="GO" id="GO:0004252">
    <property type="term" value="F:serine-type endopeptidase activity"/>
    <property type="evidence" value="ECO:0007669"/>
    <property type="project" value="UniProtKB-EC"/>
</dbReference>
<name>B4S955_PROA2</name>
<dbReference type="RefSeq" id="WP_012504624.1">
    <property type="nucleotide sequence ID" value="NC_011059.1"/>
</dbReference>
<evidence type="ECO:0000256" key="1">
    <source>
        <dbReference type="ARBA" id="ARBA00009179"/>
    </source>
</evidence>
<dbReference type="SUPFAM" id="SSF52096">
    <property type="entry name" value="ClpP/crotonase"/>
    <property type="match status" value="1"/>
</dbReference>
<dbReference type="GO" id="GO:0006508">
    <property type="term" value="P:proteolysis"/>
    <property type="evidence" value="ECO:0007669"/>
    <property type="project" value="UniProtKB-KW"/>
</dbReference>
<evidence type="ECO:0000256" key="3">
    <source>
        <dbReference type="ARBA" id="ARBA00022801"/>
    </source>
</evidence>
<evidence type="ECO:0000256" key="5">
    <source>
        <dbReference type="RuleBase" id="RU004404"/>
    </source>
</evidence>
<keyword evidence="4 5" id="KW-0720">Serine protease</keyword>
<dbReference type="Gene3D" id="3.30.750.44">
    <property type="match status" value="1"/>
</dbReference>
<dbReference type="PANTHER" id="PTHR32060">
    <property type="entry name" value="TAIL-SPECIFIC PROTEASE"/>
    <property type="match status" value="1"/>
</dbReference>
<evidence type="ECO:0000256" key="2">
    <source>
        <dbReference type="ARBA" id="ARBA00022670"/>
    </source>
</evidence>
<dbReference type="AlphaFoldDB" id="B4S955"/>
<dbReference type="PROSITE" id="PS50106">
    <property type="entry name" value="PDZ"/>
    <property type="match status" value="1"/>
</dbReference>
<keyword evidence="8" id="KW-1185">Reference proteome</keyword>
<evidence type="ECO:0000313" key="8">
    <source>
        <dbReference type="Proteomes" id="UP000002725"/>
    </source>
</evidence>
<proteinExistence type="inferred from homology"/>
<keyword evidence="3 5" id="KW-0378">Hydrolase</keyword>
<organism evidence="7 8">
    <name type="scientific">Prosthecochloris aestuarii (strain DSM 271 / SK 413)</name>
    <dbReference type="NCBI Taxonomy" id="290512"/>
    <lineage>
        <taxon>Bacteria</taxon>
        <taxon>Pseudomonadati</taxon>
        <taxon>Chlorobiota</taxon>
        <taxon>Chlorobiia</taxon>
        <taxon>Chlorobiales</taxon>
        <taxon>Chlorobiaceae</taxon>
        <taxon>Prosthecochloris</taxon>
    </lineage>
</organism>
<keyword evidence="2 5" id="KW-0645">Protease</keyword>
<dbReference type="InterPro" id="IPR001478">
    <property type="entry name" value="PDZ"/>
</dbReference>
<dbReference type="EC" id="3.4.21.102" evidence="7"/>
<dbReference type="Proteomes" id="UP000002725">
    <property type="component" value="Chromosome"/>
</dbReference>
<reference evidence="7" key="1">
    <citation type="submission" date="2008-06" db="EMBL/GenBank/DDBJ databases">
        <title>Complete sequence of chromosome of Prosthecochloris aestuarii DSM 271.</title>
        <authorList>
            <consortium name="US DOE Joint Genome Institute"/>
            <person name="Lucas S."/>
            <person name="Copeland A."/>
            <person name="Lapidus A."/>
            <person name="Glavina del Rio T."/>
            <person name="Dalin E."/>
            <person name="Tice H."/>
            <person name="Bruce D."/>
            <person name="Goodwin L."/>
            <person name="Pitluck S."/>
            <person name="Schmutz J."/>
            <person name="Larimer F."/>
            <person name="Land M."/>
            <person name="Hauser L."/>
            <person name="Kyrpides N."/>
            <person name="Anderson I."/>
            <person name="Liu Z."/>
            <person name="Li T."/>
            <person name="Zhao F."/>
            <person name="Overmann J."/>
            <person name="Bryant D.A."/>
            <person name="Richardson P."/>
        </authorList>
    </citation>
    <scope>NUCLEOTIDE SEQUENCE [LARGE SCALE GENOMIC DNA]</scope>
    <source>
        <strain evidence="7">DSM 271</strain>
    </source>
</reference>
<evidence type="ECO:0000259" key="6">
    <source>
        <dbReference type="PROSITE" id="PS50106"/>
    </source>
</evidence>
<dbReference type="Pfam" id="PF03572">
    <property type="entry name" value="Peptidase_S41"/>
    <property type="match status" value="1"/>
</dbReference>
<dbReference type="SUPFAM" id="SSF50156">
    <property type="entry name" value="PDZ domain-like"/>
    <property type="match status" value="1"/>
</dbReference>
<dbReference type="Gene3D" id="3.90.226.10">
    <property type="entry name" value="2-enoyl-CoA Hydratase, Chain A, domain 1"/>
    <property type="match status" value="1"/>
</dbReference>
<evidence type="ECO:0000256" key="4">
    <source>
        <dbReference type="ARBA" id="ARBA00022825"/>
    </source>
</evidence>
<dbReference type="SMART" id="SM00228">
    <property type="entry name" value="PDZ"/>
    <property type="match status" value="1"/>
</dbReference>
<dbReference type="InterPro" id="IPR036034">
    <property type="entry name" value="PDZ_sf"/>
</dbReference>
<protein>
    <submittedName>
        <fullName evidence="7">Carboxyl-terminal protease</fullName>
        <ecNumber evidence="7">3.4.21.102</ecNumber>
    </submittedName>
</protein>
<dbReference type="eggNOG" id="COG0793">
    <property type="taxonomic scope" value="Bacteria"/>
</dbReference>
<sequence>MKRWYRQLLLSSVVVLTTASFFFHPLFARQSGMFSIVRSIDLLGDVFREVSLSYVDSIDVGKFMFAGIDGMLETLDPYTVFLDKEESVELGEITSGQYGGIGVTIAGIDNGVYVVSVLDGFSASRAGIKVGDQLISVDGISIRQDSLETVKNLLKGTPGTSLNLVLRRYGAQANRKLTLTRQEIRVNSIRYAGLIGDIGYFEMSSFGNRSAEELSAAISELNAEAEGSGQRMKAVILDLRNNPGGLLDVAVDVTGLFVRQGSEVVSIRGRLPESENRYVTKRDPVAGDLPLSVLINSKSASASEIVAGAIQELDRGVVIGARSFGKGLVQSIIPLPYDCKLKMTSARYYTPSGRLIQKYHAREDGWRSVIHGPGRQDSSRVFYTLNRRKVYGGGGILPDIPVSEPEFDDYEAKLQKKGMFFRYASAYRSLHPKAPGLPMKREGLLKGFNAFLEEERFSFESEPEVLLDQMKLSTAELGRSSRLDSLFNEVEREVSMLTERYRVDDRERIALAVEREILRHYDEDAARRLSLEQDPVVKKALDVLNSPKQYRSVLKP</sequence>
<dbReference type="SMART" id="SM00245">
    <property type="entry name" value="TSPc"/>
    <property type="match status" value="1"/>
</dbReference>
<dbReference type="NCBIfam" id="TIGR00225">
    <property type="entry name" value="prc"/>
    <property type="match status" value="1"/>
</dbReference>
<dbReference type="STRING" id="290512.Paes_0021"/>
<dbReference type="HOGENOM" id="CLU_017295_2_0_10"/>